<accession>A0ABQ2XWC0</accession>
<evidence type="ECO:0000313" key="1">
    <source>
        <dbReference type="EMBL" id="GGX36053.1"/>
    </source>
</evidence>
<proteinExistence type="predicted"/>
<sequence length="157" mass="17563">MNLISAEMHKSAYATSPHPVLAIDGTPIELWIKCIAENASCEDDTFGLVPAQGWLLDENELNSAWKLLIPHKENSSTFVPLLICPDDVDLACTVIVVEQVVEKDKVIWARFGFAVEVINGIVTSVQWSKNEQKAEFDKSEFISACSELKRLTENEWV</sequence>
<reference evidence="2" key="1">
    <citation type="journal article" date="2019" name="Int. J. Syst. Evol. Microbiol.">
        <title>The Global Catalogue of Microorganisms (GCM) 10K type strain sequencing project: providing services to taxonomists for standard genome sequencing and annotation.</title>
        <authorList>
            <consortium name="The Broad Institute Genomics Platform"/>
            <consortium name="The Broad Institute Genome Sequencing Center for Infectious Disease"/>
            <person name="Wu L."/>
            <person name="Ma J."/>
        </authorList>
    </citation>
    <scope>NUCLEOTIDE SEQUENCE [LARGE SCALE GENOMIC DNA]</scope>
    <source>
        <strain evidence="2">KCTC 23917</strain>
    </source>
</reference>
<keyword evidence="2" id="KW-1185">Reference proteome</keyword>
<evidence type="ECO:0000313" key="2">
    <source>
        <dbReference type="Proteomes" id="UP000653343"/>
    </source>
</evidence>
<dbReference type="Proteomes" id="UP000653343">
    <property type="component" value="Unassembled WGS sequence"/>
</dbReference>
<gene>
    <name evidence="1" type="ORF">GCM10010946_12050</name>
</gene>
<dbReference type="EMBL" id="BMYU01000002">
    <property type="protein sequence ID" value="GGX36053.1"/>
    <property type="molecule type" value="Genomic_DNA"/>
</dbReference>
<organism evidence="1 2">
    <name type="scientific">Undibacterium squillarum</name>
    <dbReference type="NCBI Taxonomy" id="1131567"/>
    <lineage>
        <taxon>Bacteria</taxon>
        <taxon>Pseudomonadati</taxon>
        <taxon>Pseudomonadota</taxon>
        <taxon>Betaproteobacteria</taxon>
        <taxon>Burkholderiales</taxon>
        <taxon>Oxalobacteraceae</taxon>
        <taxon>Undibacterium</taxon>
    </lineage>
</organism>
<comment type="caution">
    <text evidence="1">The sequence shown here is derived from an EMBL/GenBank/DDBJ whole genome shotgun (WGS) entry which is preliminary data.</text>
</comment>
<protein>
    <recommendedName>
        <fullName evidence="3">Ypar31 protein</fullName>
    </recommendedName>
</protein>
<evidence type="ECO:0008006" key="3">
    <source>
        <dbReference type="Google" id="ProtNLM"/>
    </source>
</evidence>
<name>A0ABQ2XWC0_9BURK</name>
<dbReference type="RefSeq" id="WP_189356143.1">
    <property type="nucleotide sequence ID" value="NZ_BMYU01000002.1"/>
</dbReference>